<evidence type="ECO:0000313" key="4">
    <source>
        <dbReference type="EMBL" id="MBS5519850.1"/>
    </source>
</evidence>
<dbReference type="PROSITE" id="PS51109">
    <property type="entry name" value="G5"/>
    <property type="match status" value="1"/>
</dbReference>
<keyword evidence="2" id="KW-0472">Membrane</keyword>
<accession>A0A943EF12</accession>
<dbReference type="InterPro" id="IPR036908">
    <property type="entry name" value="RlpA-like_sf"/>
</dbReference>
<dbReference type="InterPro" id="IPR010611">
    <property type="entry name" value="3D_dom"/>
</dbReference>
<sequence>MRITNTWKRPEKWVVVMLMLVFSLNFLGFAAAPKQVKIQVDGQTIALSTRALTVKGALEEAGVVLQKADGYDVVGHGNFEDGSTIEVVRAIPIKVWHNGRTTEYTIGRKTVKEVLDAVGVDYKGYKVYPSLESPAKKDMTIHVVSPTTEVKTAKESIPFEVEFRNNDNLPRGRQSIVSEGRNGEAVVTYRTVKIGNQEVRRELARDVVSQPVPQVVEVGTGKNLMVETSRGFVRYRSARTFEASAYTLAEGSGTGLTSTGVVPYHGIVAVDPDVIPYGTRMYIPGYGFAVAGDCGGAINGSRIDLYMENYSDAISWGRRDVTVYFLE</sequence>
<dbReference type="EMBL" id="JAGZCZ010000005">
    <property type="protein sequence ID" value="MBS5519850.1"/>
    <property type="molecule type" value="Genomic_DNA"/>
</dbReference>
<dbReference type="Gene3D" id="2.40.40.10">
    <property type="entry name" value="RlpA-like domain"/>
    <property type="match status" value="1"/>
</dbReference>
<dbReference type="GO" id="GO:0009254">
    <property type="term" value="P:peptidoglycan turnover"/>
    <property type="evidence" value="ECO:0007669"/>
    <property type="project" value="InterPro"/>
</dbReference>
<dbReference type="SUPFAM" id="SSF50685">
    <property type="entry name" value="Barwin-like endoglucanases"/>
    <property type="match status" value="1"/>
</dbReference>
<dbReference type="GO" id="GO:0004553">
    <property type="term" value="F:hydrolase activity, hydrolyzing O-glycosyl compounds"/>
    <property type="evidence" value="ECO:0007669"/>
    <property type="project" value="InterPro"/>
</dbReference>
<dbReference type="Pfam" id="PF06725">
    <property type="entry name" value="3D"/>
    <property type="match status" value="1"/>
</dbReference>
<dbReference type="CDD" id="cd22786">
    <property type="entry name" value="DPBB_YuiC-like"/>
    <property type="match status" value="1"/>
</dbReference>
<dbReference type="InterPro" id="IPR011098">
    <property type="entry name" value="G5_dom"/>
</dbReference>
<evidence type="ECO:0000259" key="3">
    <source>
        <dbReference type="PROSITE" id="PS51109"/>
    </source>
</evidence>
<organism evidence="4 5">
    <name type="scientific">Acidaminococcus intestini</name>
    <dbReference type="NCBI Taxonomy" id="187327"/>
    <lineage>
        <taxon>Bacteria</taxon>
        <taxon>Bacillati</taxon>
        <taxon>Bacillota</taxon>
        <taxon>Negativicutes</taxon>
        <taxon>Acidaminococcales</taxon>
        <taxon>Acidaminococcaceae</taxon>
        <taxon>Acidaminococcus</taxon>
    </lineage>
</organism>
<comment type="caution">
    <text evidence="4">The sequence shown here is derived from an EMBL/GenBank/DDBJ whole genome shotgun (WGS) entry which is preliminary data.</text>
</comment>
<dbReference type="Pfam" id="PF03990">
    <property type="entry name" value="DUF348"/>
    <property type="match status" value="2"/>
</dbReference>
<protein>
    <submittedName>
        <fullName evidence="4">G5 domain-containing protein</fullName>
    </submittedName>
</protein>
<dbReference type="InterPro" id="IPR007137">
    <property type="entry name" value="DUF348"/>
</dbReference>
<feature type="domain" description="G5" evidence="3">
    <location>
        <begin position="143"/>
        <end position="222"/>
    </location>
</feature>
<reference evidence="4" key="1">
    <citation type="submission" date="2021-02" db="EMBL/GenBank/DDBJ databases">
        <title>Infant gut strain persistence is associated with maternal origin, phylogeny, and functional potential including surface adhesion and iron acquisition.</title>
        <authorList>
            <person name="Lou Y.C."/>
        </authorList>
    </citation>
    <scope>NUCLEOTIDE SEQUENCE</scope>
    <source>
        <strain evidence="4">L3_106_000M1_dasL3_106_000M1_concoct_15</strain>
    </source>
</reference>
<feature type="transmembrane region" description="Helical" evidence="2">
    <location>
        <begin position="12"/>
        <end position="32"/>
    </location>
</feature>
<dbReference type="Proteomes" id="UP000754226">
    <property type="component" value="Unassembled WGS sequence"/>
</dbReference>
<dbReference type="Pfam" id="PF07501">
    <property type="entry name" value="G5"/>
    <property type="match status" value="1"/>
</dbReference>
<dbReference type="SMART" id="SM01208">
    <property type="entry name" value="G5"/>
    <property type="match status" value="1"/>
</dbReference>
<dbReference type="AlphaFoldDB" id="A0A943EF12"/>
<proteinExistence type="predicted"/>
<dbReference type="PANTHER" id="PTHR39160">
    <property type="entry name" value="CELL WALL-BINDING PROTEIN YOCH"/>
    <property type="match status" value="1"/>
</dbReference>
<name>A0A943EF12_9FIRM</name>
<evidence type="ECO:0000256" key="1">
    <source>
        <dbReference type="ARBA" id="ARBA00022729"/>
    </source>
</evidence>
<keyword evidence="2" id="KW-0812">Transmembrane</keyword>
<gene>
    <name evidence="4" type="ORF">KHX13_05905</name>
</gene>
<dbReference type="InterPro" id="IPR051933">
    <property type="entry name" value="Resuscitation_pf_RpfB"/>
</dbReference>
<evidence type="ECO:0000313" key="5">
    <source>
        <dbReference type="Proteomes" id="UP000754226"/>
    </source>
</evidence>
<dbReference type="Gene3D" id="2.20.230.10">
    <property type="entry name" value="Resuscitation-promoting factor rpfb"/>
    <property type="match status" value="1"/>
</dbReference>
<dbReference type="PANTHER" id="PTHR39160:SF4">
    <property type="entry name" value="RESUSCITATION-PROMOTING FACTOR RPFB"/>
    <property type="match status" value="1"/>
</dbReference>
<keyword evidence="1" id="KW-0732">Signal</keyword>
<evidence type="ECO:0000256" key="2">
    <source>
        <dbReference type="SAM" id="Phobius"/>
    </source>
</evidence>
<dbReference type="GO" id="GO:0019867">
    <property type="term" value="C:outer membrane"/>
    <property type="evidence" value="ECO:0007669"/>
    <property type="project" value="InterPro"/>
</dbReference>
<keyword evidence="2" id="KW-1133">Transmembrane helix</keyword>